<dbReference type="SUPFAM" id="SSF53335">
    <property type="entry name" value="S-adenosyl-L-methionine-dependent methyltransferases"/>
    <property type="match status" value="2"/>
</dbReference>
<proteinExistence type="predicted"/>
<feature type="region of interest" description="Disordered" evidence="10">
    <location>
        <begin position="2878"/>
        <end position="2904"/>
    </location>
</feature>
<dbReference type="Pfam" id="PF00698">
    <property type="entry name" value="Acyl_transf_1"/>
    <property type="match status" value="1"/>
</dbReference>
<dbReference type="FunFam" id="3.30.559.10:FF:000023">
    <property type="entry name" value="Non-ribosomal peptide synthetase"/>
    <property type="match status" value="1"/>
</dbReference>
<evidence type="ECO:0000256" key="1">
    <source>
        <dbReference type="ARBA" id="ARBA00001957"/>
    </source>
</evidence>
<dbReference type="CDD" id="cd02440">
    <property type="entry name" value="AdoMet_MTases"/>
    <property type="match status" value="1"/>
</dbReference>
<dbReference type="Gene3D" id="3.40.50.150">
    <property type="entry name" value="Vaccinia Virus protein VP39"/>
    <property type="match status" value="2"/>
</dbReference>
<dbReference type="SMART" id="SM00823">
    <property type="entry name" value="PKS_PP"/>
    <property type="match status" value="1"/>
</dbReference>
<evidence type="ECO:0000256" key="5">
    <source>
        <dbReference type="ARBA" id="ARBA00022598"/>
    </source>
</evidence>
<dbReference type="KEGG" id="bgp:BGL_2c16060"/>
<protein>
    <submittedName>
        <fullName evidence="13">Hybrid polyketide synthase/non ribosomal peptide synthase</fullName>
    </submittedName>
</protein>
<dbReference type="InterPro" id="IPR032821">
    <property type="entry name" value="PKS_assoc"/>
</dbReference>
<feature type="domain" description="Carrier" evidence="11">
    <location>
        <begin position="2906"/>
        <end position="2980"/>
    </location>
</feature>
<keyword evidence="7" id="KW-0276">Fatty acid metabolism</keyword>
<feature type="domain" description="Carrier" evidence="11">
    <location>
        <begin position="1865"/>
        <end position="1940"/>
    </location>
</feature>
<dbReference type="InterPro" id="IPR036291">
    <property type="entry name" value="NAD(P)-bd_dom_sf"/>
</dbReference>
<dbReference type="SUPFAM" id="SSF53474">
    <property type="entry name" value="alpha/beta-Hydrolases"/>
    <property type="match status" value="1"/>
</dbReference>
<dbReference type="InterPro" id="IPR014031">
    <property type="entry name" value="Ketoacyl_synth_C"/>
</dbReference>
<dbReference type="InterPro" id="IPR023213">
    <property type="entry name" value="CAT-like_dom_sf"/>
</dbReference>
<dbReference type="SMART" id="SM00822">
    <property type="entry name" value="PKS_KR"/>
    <property type="match status" value="1"/>
</dbReference>
<dbReference type="Gene3D" id="3.40.50.720">
    <property type="entry name" value="NAD(P)-binding Rossmann-like Domain"/>
    <property type="match status" value="1"/>
</dbReference>
<dbReference type="SUPFAM" id="SSF55048">
    <property type="entry name" value="Probable ACP-binding domain of malonyl-CoA ACP transacylase"/>
    <property type="match status" value="1"/>
</dbReference>
<keyword evidence="9" id="KW-0511">Multifunctional enzyme</keyword>
<evidence type="ECO:0000313" key="14">
    <source>
        <dbReference type="Proteomes" id="UP000031838"/>
    </source>
</evidence>
<dbReference type="SUPFAM" id="SSF53901">
    <property type="entry name" value="Thiolase-like"/>
    <property type="match status" value="1"/>
</dbReference>
<dbReference type="GO" id="GO:0005737">
    <property type="term" value="C:cytoplasm"/>
    <property type="evidence" value="ECO:0007669"/>
    <property type="project" value="TreeGrafter"/>
</dbReference>
<keyword evidence="4" id="KW-0597">Phosphoprotein</keyword>
<dbReference type="InterPro" id="IPR057326">
    <property type="entry name" value="KR_dom"/>
</dbReference>
<reference evidence="14" key="1">
    <citation type="submission" date="2011-03" db="EMBL/GenBank/DDBJ databases">
        <authorList>
            <person name="Voget S."/>
            <person name="Streit W.R."/>
            <person name="Jaeger K.E."/>
            <person name="Daniel R."/>
        </authorList>
    </citation>
    <scope>NUCLEOTIDE SEQUENCE [LARGE SCALE GENOMIC DNA]</scope>
    <source>
        <strain evidence="14">PG1</strain>
    </source>
</reference>
<dbReference type="Proteomes" id="UP000031838">
    <property type="component" value="Chromosome 2"/>
</dbReference>
<evidence type="ECO:0000259" key="11">
    <source>
        <dbReference type="PROSITE" id="PS50075"/>
    </source>
</evidence>
<dbReference type="PROSITE" id="PS50075">
    <property type="entry name" value="CARRIER"/>
    <property type="match status" value="2"/>
</dbReference>
<comment type="cofactor">
    <cofactor evidence="1">
        <name>pantetheine 4'-phosphate</name>
        <dbReference type="ChEBI" id="CHEBI:47942"/>
    </cofactor>
</comment>
<dbReference type="InterPro" id="IPR001227">
    <property type="entry name" value="Ac_transferase_dom_sf"/>
</dbReference>
<dbReference type="InterPro" id="IPR050091">
    <property type="entry name" value="PKS_NRPS_Biosynth_Enz"/>
</dbReference>
<dbReference type="PROSITE" id="PS00012">
    <property type="entry name" value="PHOSPHOPANTETHEINE"/>
    <property type="match status" value="2"/>
</dbReference>
<dbReference type="Gene3D" id="3.40.47.10">
    <property type="match status" value="1"/>
</dbReference>
<dbReference type="Pfam" id="PF16197">
    <property type="entry name" value="KAsynt_C_assoc"/>
    <property type="match status" value="1"/>
</dbReference>
<keyword evidence="8" id="KW-0443">Lipid metabolism</keyword>
<comment type="pathway">
    <text evidence="2">Siderophore biosynthesis.</text>
</comment>
<evidence type="ECO:0000256" key="9">
    <source>
        <dbReference type="ARBA" id="ARBA00023268"/>
    </source>
</evidence>
<dbReference type="FunFam" id="3.40.47.10:FF:000042">
    <property type="entry name" value="Polyketide synthase Pks13"/>
    <property type="match status" value="1"/>
</dbReference>
<dbReference type="SMART" id="SM00825">
    <property type="entry name" value="PKS_KS"/>
    <property type="match status" value="1"/>
</dbReference>
<evidence type="ECO:0000313" key="13">
    <source>
        <dbReference type="EMBL" id="AJK49673.1"/>
    </source>
</evidence>
<dbReference type="InterPro" id="IPR029058">
    <property type="entry name" value="AB_hydrolase_fold"/>
</dbReference>
<dbReference type="SUPFAM" id="SSF52777">
    <property type="entry name" value="CoA-dependent acyltransferases"/>
    <property type="match status" value="2"/>
</dbReference>
<name>A0A0B6S1X0_BURPL</name>
<dbReference type="SUPFAM" id="SSF47336">
    <property type="entry name" value="ACP-like"/>
    <property type="match status" value="2"/>
</dbReference>
<evidence type="ECO:0000256" key="8">
    <source>
        <dbReference type="ARBA" id="ARBA00023098"/>
    </source>
</evidence>
<sequence>MPAAHAIADLDALLAAHYPNCEPIAVIGHACRLPEANDSEAFWRNLLDGRECSRRFTRQELLDAGLDATTVDDDHFVNVGTTLDHADAFDAALFGYSRQEAESIDPQQRLFLQIAWHALEHAGQAPRAVAHRTGVFGAARISTYPGRAAVQVADVGQVRSLQSLMGNDKDYIATRVAYKLNLRGPALAVQTACSSSLVAVHLACESLRAGECDMAVAGGAAVSFPQHAGYLHQPGMIFSPDGRCRPFDADAQGTFAGNGVGAVVLRRLGDALRDGDPVVAVLLGSAINNDGDRKVGFTAPSAAGQRDAIRDALLLADVDSTQVGLVEAHGTGTPLGDPIEVEALRSVFHAADAGPPCALGSVKGNLGHLDTAAGIASLLKAVLAVERGMIPPSLHFNRPNPALGLDESPFHVPVAPLTWDSATRIAGVSSFGIGGTNCHVVVASLPEPLHEAAQAVQVAQGTDEMAPDAAAALLVSAASDGALRRLAHAHADALRRVPARDLLHTALHGRQLDLAHRLAVPLNDETVAALEAFAAGEDDALIHHGAGEPGRLAWLFTGQGSHWAGMGQALYRHSPAFAACLERCCAACDDALEVPLREAMFGAHTDRLERMEYAQPAIVAFEIAMAAHWRALGVEPQLVLGHSVGEYAAAVVAGHYSIEQVMPLVRLRGALMQRSAGGAMLAAFADAAVLRPLAERCGADVAAYNGTRHLVLSGPRGAIDALAAELAAREIRHAALTVPGGAHSALLDPVLDEFERAASALQAAPGRVPLVSTLLGRPIDAAQLSGTYWRRHMREPVRYLEAWQAALALDATLFMELGPDAQLTGIGLREAPQRARWIATARRRQPAMAQAHEALLELYAAGLALPWPERLPVAGRKRQAPLYPFDTERYWRAGDAAPDRSAPTPARATTPCDLALVEGRRVAVAAAASLDLARLQRLYDCVTQLHAIHVDALVRRCIGERIDAGATALDILRGGRLLPRYRQLLVRLLNACVEDGYYRREGDAYASARVAPHPQREALIGLLRDCCEGFDAIADTVARAGDSLYAMMSGALEPVAVIFPESASSGVEVLYQAFSFGRYFNQIAAGVVAGLLHERQAAGRHRRPMRILEVGGGTGGTTAWLLPVLDGEPHLRYDFTDISPIFTRRAEQKFAAHDFVDYRVFDLQKDAAAQGFAAGSYDLIVAANVIHATQHVGRALTNLVALLKPGGRLLLREITRPMRLFDFVFGPLVLPLHDEEARGGELFLSTDRWRQQCLAAGLARVDWLPDDEAPTAGISEHVIVATAPGAAASLSPWLDDTADPQLGQAVTDDGVYLADWSDCAGQGERWQQRVAQSCSELARRHGDGRAEPAPCVPATAPAWLSIVRLRWHGMPFGASRVTLDARDEAGVWRSLGAAPDEPGLPAASPAPATHYETHWLAVANGTAGADGVSLHAATPASLATALHDAGLPIAADAQRQLLILEAGGSLLEIGATLLDALSDARRTPLVVVTLGAWKRHPDERVDPAQRAAWGLLRVAAVEQPERELMAIDLGTAPDWRSLPSALAALRGDTRWLAARGSRLQAPTLAAAPYVAPEMPARSFADERWHVVTGAFGGLGRLSVAWLAEQGARRIALIAPRAPDDWPAFQHDLEARHAVTLSWVDCDASDAEQLDAALRALQAGGGIAGAIHAAGVLHDAPLPALDLAALSPVLALKAGAAQQLRDRLHDCGARYLLLYSSAAATLGAPGQAAHALASGYLDGLADAQRPAELPTVISIAWGAWGDTGRAAAERRQQQLAAQGMGVLSSAEGRWHLEQAAMRGAPCRLAMRVLPERLDASRRRLFAADRPAAAIPPAAPGPAARQAAPAGTPGAEPAAPAESRIDARDPEAVGAWLAARIVAQLRLDDATSLTPHRDLLRLGLDSLLFLELRSTVESRLGVRIDAERAYRDLTLAGLARLIVEAAPPDGGTPQPKRVELSHDAAHRFEPFPLTPIQHAYWLGRTDLIAYGGVACHVLFEWDLQHDQFDLERLEAAWNALVARHDMLRMVVDADGRQRILRDVPPYRLQRRDLTRLAGPEQARALAQTRETLSYQVAPADRWPLFELVASELDDDRYRLHMNLDLLLFDVQSFKVVMDDLARAYQGHRLAPLPITFRDYVLAEQARRNDAGWQASWRYWQRLLPQLPPAPVLPLAAAEAQPSRPRFTTRQARIERPRWQALKQAFRSWGVTPSAALLALFAATLERWSRHAAFTLNLTFFNRRPDHPQVAQLIGDFTSVLLIDFALDTGATLRETVERTQQRLWQHLAHCQVNGVELMRELARRRGYDPRQPLMPVVFTSMLGMSLDGQDIDQAMTSLFGEPVHVFTQTPQVWLDHQVMEVEGSLVFSWYCMDDVFEPGVMPAMFDDFRCLLRGVAAEPERMARPGLATLRDDGAWAAFAHRRWPAGEDGAGLDLREIEAALRAGGRVGDALAVPAADGGRLEIAVAAAELAETAAPRAKPAGAALPLAAPLPLPDAAQLAEIDATWHALEARALHGIARTLHRHGLFTRAGQCHPLDEVLARLHALPRYRRLARQWLLALAEHGWLRRTGDGDAFVAQQPLDAVPEPDSTLPPSGWSRALGAYLDGCIAHHDALFDGTQAPLALLFGDDGVADALYSDNPAIDCLNRGAAQIARALAAPHDGLAVLEIGAGTAATTRHLLPALEGRLQGYRFTDVSPLFLDDARRRFAGHAALDYALFDINAAVDFDAHPEAGYDLAVAVNVLHDARDAVASLRRIGRLLKPDGRLLMIEATERSSMLQLASIGFIEGLNGYDDQRTVDDKPMLDLPMWRDALARAGFSVELVWPDAERSPLRQHLVLARAEHGGRLDLPALAGELRARFGNALPPVRMRQCEHIDRYAPLRTAPAAGPDPRDEGGDPLMAAPGRAAPPPAQQAALEREVGALWRTLLDRDVSGDSDFFQCGGDSLIATRMVAQLSRSGVRGANLQALFAARTLAAFCATLAAPAAADAANPADCIVPLAAGEAADEVFVFHASDGELAAYLPLARQLGCRVHGLRATDAPLPDSLDALATHYAQAIRATRKQGLCTLVGWSFGAFTAAAAARVLHEAGETVELVLLDPVCRDDFRHGDRASLLRLLDQGRGGLTLPESFGELDTDAQLACFTQAAREAGLLPAAAGTDDARRWLQRAGKLLALLTRHHAPAPLPIRCLWLTAERRPAHWQPGEADWRDWQARAERHTLDADHWSLVLDETSAVKVATLIRQWRQQAHSSSEAS</sequence>
<dbReference type="Pfam" id="PF08242">
    <property type="entry name" value="Methyltransf_12"/>
    <property type="match status" value="2"/>
</dbReference>
<dbReference type="InterPro" id="IPR016039">
    <property type="entry name" value="Thiolase-like"/>
</dbReference>
<dbReference type="InterPro" id="IPR029063">
    <property type="entry name" value="SAM-dependent_MTases_sf"/>
</dbReference>
<dbReference type="PROSITE" id="PS52004">
    <property type="entry name" value="KS3_2"/>
    <property type="match status" value="1"/>
</dbReference>
<evidence type="ECO:0000256" key="6">
    <source>
        <dbReference type="ARBA" id="ARBA00022679"/>
    </source>
</evidence>
<dbReference type="InterPro" id="IPR006162">
    <property type="entry name" value="Ppantetheine_attach_site"/>
</dbReference>
<dbReference type="EMBL" id="CP002581">
    <property type="protein sequence ID" value="AJK49673.1"/>
    <property type="molecule type" value="Genomic_DNA"/>
</dbReference>
<evidence type="ECO:0000256" key="10">
    <source>
        <dbReference type="SAM" id="MobiDB-lite"/>
    </source>
</evidence>
<dbReference type="Gene3D" id="1.10.1200.10">
    <property type="entry name" value="ACP-like"/>
    <property type="match status" value="2"/>
</dbReference>
<dbReference type="PANTHER" id="PTHR43775:SF37">
    <property type="entry name" value="SI:DKEY-61P9.11"/>
    <property type="match status" value="1"/>
</dbReference>
<dbReference type="InterPro" id="IPR020841">
    <property type="entry name" value="PKS_Beta-ketoAc_synthase_dom"/>
</dbReference>
<accession>A0A0B6S1X0</accession>
<dbReference type="InterPro" id="IPR013968">
    <property type="entry name" value="PKS_KR"/>
</dbReference>
<dbReference type="GO" id="GO:0005886">
    <property type="term" value="C:plasma membrane"/>
    <property type="evidence" value="ECO:0007669"/>
    <property type="project" value="TreeGrafter"/>
</dbReference>
<dbReference type="HOGENOM" id="CLU_000022_33_1_4"/>
<keyword evidence="14" id="KW-1185">Reference proteome</keyword>
<dbReference type="Pfam" id="PF00975">
    <property type="entry name" value="Thioesterase"/>
    <property type="match status" value="1"/>
</dbReference>
<dbReference type="InterPro" id="IPR057737">
    <property type="entry name" value="Condensation_MtbB-like"/>
</dbReference>
<keyword evidence="5" id="KW-0436">Ligase</keyword>
<dbReference type="Gene3D" id="3.30.559.10">
    <property type="entry name" value="Chloramphenicol acetyltransferase-like domain"/>
    <property type="match status" value="1"/>
</dbReference>
<reference evidence="13 14" key="2">
    <citation type="journal article" date="2016" name="Appl. Microbiol. Biotechnol.">
        <title>Mutations improving production and secretion of extracellular lipase by Burkholderia glumae PG1.</title>
        <authorList>
            <person name="Knapp A."/>
            <person name="Voget S."/>
            <person name="Gao R."/>
            <person name="Zaburannyi N."/>
            <person name="Krysciak D."/>
            <person name="Breuer M."/>
            <person name="Hauer B."/>
            <person name="Streit W.R."/>
            <person name="Muller R."/>
            <person name="Daniel R."/>
            <person name="Jaeger K.E."/>
        </authorList>
    </citation>
    <scope>NUCLEOTIDE SEQUENCE [LARGE SCALE GENOMIC DNA]</scope>
    <source>
        <strain evidence="13 14">PG1</strain>
    </source>
</reference>
<dbReference type="SMART" id="SM00827">
    <property type="entry name" value="PKS_AT"/>
    <property type="match status" value="1"/>
</dbReference>
<dbReference type="InterPro" id="IPR001031">
    <property type="entry name" value="Thioesterase"/>
</dbReference>
<dbReference type="Pfam" id="PF00109">
    <property type="entry name" value="ketoacyl-synt"/>
    <property type="match status" value="1"/>
</dbReference>
<evidence type="ECO:0000256" key="3">
    <source>
        <dbReference type="ARBA" id="ARBA00022450"/>
    </source>
</evidence>
<dbReference type="Gene3D" id="3.40.366.10">
    <property type="entry name" value="Malonyl-Coenzyme A Acyl Carrier Protein, domain 2"/>
    <property type="match status" value="1"/>
</dbReference>
<dbReference type="CDD" id="cd05274">
    <property type="entry name" value="KR_FAS_SDR_x"/>
    <property type="match status" value="1"/>
</dbReference>
<dbReference type="CDD" id="cd19535">
    <property type="entry name" value="Cyc_NRPS"/>
    <property type="match status" value="1"/>
</dbReference>
<dbReference type="PANTHER" id="PTHR43775">
    <property type="entry name" value="FATTY ACID SYNTHASE"/>
    <property type="match status" value="1"/>
</dbReference>
<dbReference type="InterPro" id="IPR036736">
    <property type="entry name" value="ACP-like_sf"/>
</dbReference>
<evidence type="ECO:0000259" key="12">
    <source>
        <dbReference type="PROSITE" id="PS52004"/>
    </source>
</evidence>
<dbReference type="SUPFAM" id="SSF51735">
    <property type="entry name" value="NAD(P)-binding Rossmann-fold domains"/>
    <property type="match status" value="2"/>
</dbReference>
<dbReference type="Pfam" id="PF00550">
    <property type="entry name" value="PP-binding"/>
    <property type="match status" value="2"/>
</dbReference>
<dbReference type="GO" id="GO:0031177">
    <property type="term" value="F:phosphopantetheine binding"/>
    <property type="evidence" value="ECO:0007669"/>
    <property type="project" value="InterPro"/>
</dbReference>
<dbReference type="Gene3D" id="3.30.559.30">
    <property type="entry name" value="Nonribosomal peptide synthetase, condensation domain"/>
    <property type="match status" value="1"/>
</dbReference>
<dbReference type="Pfam" id="PF08659">
    <property type="entry name" value="KR"/>
    <property type="match status" value="1"/>
</dbReference>
<dbReference type="PROSITE" id="PS00606">
    <property type="entry name" value="KS3_1"/>
    <property type="match status" value="1"/>
</dbReference>
<dbReference type="InterPro" id="IPR013217">
    <property type="entry name" value="Methyltransf_12"/>
</dbReference>
<dbReference type="GO" id="GO:0009403">
    <property type="term" value="P:toxin biosynthetic process"/>
    <property type="evidence" value="ECO:0007669"/>
    <property type="project" value="UniProtKB-ARBA"/>
</dbReference>
<dbReference type="InterPro" id="IPR001242">
    <property type="entry name" value="Condensation_dom"/>
</dbReference>
<dbReference type="InterPro" id="IPR014043">
    <property type="entry name" value="Acyl_transferase_dom"/>
</dbReference>
<dbReference type="GO" id="GO:0006633">
    <property type="term" value="P:fatty acid biosynthetic process"/>
    <property type="evidence" value="ECO:0007669"/>
    <property type="project" value="InterPro"/>
</dbReference>
<keyword evidence="6" id="KW-0808">Transferase</keyword>
<dbReference type="Gene3D" id="3.40.50.1820">
    <property type="entry name" value="alpha/beta hydrolase"/>
    <property type="match status" value="1"/>
</dbReference>
<dbReference type="InterPro" id="IPR014030">
    <property type="entry name" value="Ketoacyl_synth_N"/>
</dbReference>
<evidence type="ECO:0000256" key="2">
    <source>
        <dbReference type="ARBA" id="ARBA00004924"/>
    </source>
</evidence>
<dbReference type="InterPro" id="IPR020806">
    <property type="entry name" value="PKS_PP-bd"/>
</dbReference>
<dbReference type="Pfam" id="PF00668">
    <property type="entry name" value="Condensation"/>
    <property type="match status" value="1"/>
</dbReference>
<dbReference type="GO" id="GO:0016874">
    <property type="term" value="F:ligase activity"/>
    <property type="evidence" value="ECO:0007669"/>
    <property type="project" value="UniProtKB-KW"/>
</dbReference>
<gene>
    <name evidence="13" type="ORF">BGL_2c16060</name>
</gene>
<dbReference type="FunFam" id="3.30.559.30:FF:000006">
    <property type="entry name" value="Yersiniabactin polyketide/non-ribosomal peptide synthetase"/>
    <property type="match status" value="1"/>
</dbReference>
<feature type="compositionally biased region" description="Low complexity" evidence="10">
    <location>
        <begin position="1826"/>
        <end position="1856"/>
    </location>
</feature>
<feature type="region of interest" description="Disordered" evidence="10">
    <location>
        <begin position="1826"/>
        <end position="1859"/>
    </location>
</feature>
<dbReference type="GO" id="GO:0004312">
    <property type="term" value="F:fatty acid synthase activity"/>
    <property type="evidence" value="ECO:0007669"/>
    <property type="project" value="TreeGrafter"/>
</dbReference>
<keyword evidence="3" id="KW-0596">Phosphopantetheine</keyword>
<evidence type="ECO:0000256" key="7">
    <source>
        <dbReference type="ARBA" id="ARBA00022832"/>
    </source>
</evidence>
<dbReference type="InterPro" id="IPR018201">
    <property type="entry name" value="Ketoacyl_synth_AS"/>
</dbReference>
<dbReference type="InterPro" id="IPR016035">
    <property type="entry name" value="Acyl_Trfase/lysoPLipase"/>
</dbReference>
<dbReference type="GO" id="GO:0071770">
    <property type="term" value="P:DIM/DIP cell wall layer assembly"/>
    <property type="evidence" value="ECO:0007669"/>
    <property type="project" value="TreeGrafter"/>
</dbReference>
<dbReference type="InterPro" id="IPR016036">
    <property type="entry name" value="Malonyl_transacylase_ACP-bd"/>
</dbReference>
<evidence type="ECO:0000256" key="4">
    <source>
        <dbReference type="ARBA" id="ARBA00022553"/>
    </source>
</evidence>
<dbReference type="SUPFAM" id="SSF52151">
    <property type="entry name" value="FabD/lysophospholipase-like"/>
    <property type="match status" value="1"/>
</dbReference>
<organism evidence="13 14">
    <name type="scientific">Burkholderia plantarii</name>
    <dbReference type="NCBI Taxonomy" id="41899"/>
    <lineage>
        <taxon>Bacteria</taxon>
        <taxon>Pseudomonadati</taxon>
        <taxon>Pseudomonadota</taxon>
        <taxon>Betaproteobacteria</taxon>
        <taxon>Burkholderiales</taxon>
        <taxon>Burkholderiaceae</taxon>
        <taxon>Burkholderia</taxon>
    </lineage>
</organism>
<dbReference type="CDD" id="cd00833">
    <property type="entry name" value="PKS"/>
    <property type="match status" value="1"/>
</dbReference>
<dbReference type="InterPro" id="IPR009081">
    <property type="entry name" value="PP-bd_ACP"/>
</dbReference>
<dbReference type="Pfam" id="PF02801">
    <property type="entry name" value="Ketoacyl-synt_C"/>
    <property type="match status" value="1"/>
</dbReference>
<dbReference type="Gene3D" id="3.30.70.3290">
    <property type="match status" value="1"/>
</dbReference>
<dbReference type="GO" id="GO:0004315">
    <property type="term" value="F:3-oxoacyl-[acyl-carrier-protein] synthase activity"/>
    <property type="evidence" value="ECO:0007669"/>
    <property type="project" value="InterPro"/>
</dbReference>
<feature type="domain" description="Ketosynthase family 3 (KS3)" evidence="12">
    <location>
        <begin position="21"/>
        <end position="444"/>
    </location>
</feature>